<dbReference type="InterPro" id="IPR034652">
    <property type="entry name" value="SRP68-RBD"/>
</dbReference>
<evidence type="ECO:0000256" key="1">
    <source>
        <dbReference type="ARBA" id="ARBA00004496"/>
    </source>
</evidence>
<dbReference type="GO" id="GO:0005047">
    <property type="term" value="F:signal recognition particle binding"/>
    <property type="evidence" value="ECO:0007669"/>
    <property type="project" value="InterPro"/>
</dbReference>
<proteinExistence type="inferred from homology"/>
<sequence length="588" mass="64712">MDITSFIHTQRQEGLLLGDYNAYRAQCSRRLATLRKRLHRSTPKGKKYNSPAPLTPEDLSKDHSHAYLLLLSAERAWAHGLHLKSIVTDDPASASIDVRNLLISRLHKASTHARELCTLLSSPQSGSTSQSLLEATAYSATLAGTESLEKSRWELALRHFSVAKIIYTVLTGEMYKDQLTTTVDPSIRYGAYQLQLPRSLDMATIARKYFPRDEYENVAKLIEELNPDAFSDPAEKSSTAAAVITEISWRGRSAPVEDADISVALADAQAAEAAFDAREDKTSIDAFDGVLAAWQETADAVRKTIDERTAEGMGMGEPKMQALQLTYTAVNYTLICWRVGRNRVMIENIASTKAPGSEVKGKKLAHLKEEVVLYDAILQSLDQISSLPGIAADTTLTQTLTAKRSFFLSLRCRSIAHSHILMSSLTNALALFARALSHITPAFPVLSSPDASSDLDATSHRGLAISAESASNLQENLNGLVTRYRALVHLDSMMAKAQAAESAGAGKAPLVERLDEWPEQGIDWENGVVQWPPKVLPVPVKPLFLDIAWNYIEYPGVFREVEGVESAEEREEKAETARKGLLGRLWGR</sequence>
<dbReference type="FunCoup" id="A0A4S2N1C8">
    <property type="interactions" value="938"/>
</dbReference>
<dbReference type="InterPro" id="IPR038253">
    <property type="entry name" value="SRP68_N_sf"/>
</dbReference>
<feature type="compositionally biased region" description="Basic residues" evidence="11">
    <location>
        <begin position="34"/>
        <end position="47"/>
    </location>
</feature>
<dbReference type="InParanoid" id="A0A4S2N1C8"/>
<dbReference type="STRING" id="341454.A0A4S2N1C8"/>
<dbReference type="InterPro" id="IPR026258">
    <property type="entry name" value="SRP68"/>
</dbReference>
<evidence type="ECO:0000256" key="4">
    <source>
        <dbReference type="ARBA" id="ARBA00022490"/>
    </source>
</evidence>
<evidence type="ECO:0000256" key="11">
    <source>
        <dbReference type="SAM" id="MobiDB-lite"/>
    </source>
</evidence>
<keyword evidence="6 10" id="KW-0733">Signal recognition particle</keyword>
<dbReference type="GO" id="GO:0008312">
    <property type="term" value="F:7S RNA binding"/>
    <property type="evidence" value="ECO:0007669"/>
    <property type="project" value="InterPro"/>
</dbReference>
<dbReference type="GO" id="GO:0006614">
    <property type="term" value="P:SRP-dependent cotranslational protein targeting to membrane"/>
    <property type="evidence" value="ECO:0007669"/>
    <property type="project" value="InterPro"/>
</dbReference>
<dbReference type="GO" id="GO:0005730">
    <property type="term" value="C:nucleolus"/>
    <property type="evidence" value="ECO:0007669"/>
    <property type="project" value="UniProtKB-SubCell"/>
</dbReference>
<evidence type="ECO:0000256" key="2">
    <source>
        <dbReference type="ARBA" id="ARBA00004604"/>
    </source>
</evidence>
<dbReference type="Gene3D" id="1.10.3450.40">
    <property type="entry name" value="Signal recognition particle, SRP68 subunit, RNA-binding domain"/>
    <property type="match status" value="1"/>
</dbReference>
<evidence type="ECO:0000313" key="12">
    <source>
        <dbReference type="EMBL" id="TGZ82847.1"/>
    </source>
</evidence>
<dbReference type="PANTHER" id="PTHR12860">
    <property type="entry name" value="SIGNAL RECOGNITION PARTICLE 68 KDA PROTEIN"/>
    <property type="match status" value="1"/>
</dbReference>
<comment type="similarity">
    <text evidence="3 10">Belongs to the SRP68 family.</text>
</comment>
<dbReference type="AlphaFoldDB" id="A0A4S2N1C8"/>
<dbReference type="Proteomes" id="UP000298138">
    <property type="component" value="Unassembled WGS sequence"/>
</dbReference>
<organism evidence="12 13">
    <name type="scientific">Ascodesmis nigricans</name>
    <dbReference type="NCBI Taxonomy" id="341454"/>
    <lineage>
        <taxon>Eukaryota</taxon>
        <taxon>Fungi</taxon>
        <taxon>Dikarya</taxon>
        <taxon>Ascomycota</taxon>
        <taxon>Pezizomycotina</taxon>
        <taxon>Pezizomycetes</taxon>
        <taxon>Pezizales</taxon>
        <taxon>Ascodesmidaceae</taxon>
        <taxon>Ascodesmis</taxon>
    </lineage>
</organism>
<keyword evidence="5 10" id="KW-0694">RNA-binding</keyword>
<accession>A0A4S2N1C8</accession>
<evidence type="ECO:0000256" key="10">
    <source>
        <dbReference type="PIRNR" id="PIRNR038995"/>
    </source>
</evidence>
<evidence type="ECO:0000256" key="3">
    <source>
        <dbReference type="ARBA" id="ARBA00009352"/>
    </source>
</evidence>
<gene>
    <name evidence="12" type="ORF">EX30DRAFT_339120</name>
</gene>
<reference evidence="12 13" key="1">
    <citation type="submission" date="2019-04" db="EMBL/GenBank/DDBJ databases">
        <title>Comparative genomics and transcriptomics to analyze fruiting body development in filamentous ascomycetes.</title>
        <authorList>
            <consortium name="DOE Joint Genome Institute"/>
            <person name="Lutkenhaus R."/>
            <person name="Traeger S."/>
            <person name="Breuer J."/>
            <person name="Kuo A."/>
            <person name="Lipzen A."/>
            <person name="Pangilinan J."/>
            <person name="Dilworth D."/>
            <person name="Sandor L."/>
            <person name="Poggeler S."/>
            <person name="Barry K."/>
            <person name="Grigoriev I.V."/>
            <person name="Nowrousian M."/>
        </authorList>
    </citation>
    <scope>NUCLEOTIDE SEQUENCE [LARGE SCALE GENOMIC DNA]</scope>
    <source>
        <strain evidence="12 13">CBS 389.68</strain>
    </source>
</reference>
<dbReference type="GO" id="GO:0005786">
    <property type="term" value="C:signal recognition particle, endoplasmic reticulum targeting"/>
    <property type="evidence" value="ECO:0007669"/>
    <property type="project" value="UniProtKB-KW"/>
</dbReference>
<feature type="region of interest" description="Disordered" evidence="11">
    <location>
        <begin position="34"/>
        <end position="57"/>
    </location>
</feature>
<dbReference type="OrthoDB" id="10255118at2759"/>
<dbReference type="GO" id="GO:0030942">
    <property type="term" value="F:endoplasmic reticulum signal peptide binding"/>
    <property type="evidence" value="ECO:0007669"/>
    <property type="project" value="InterPro"/>
</dbReference>
<keyword evidence="13" id="KW-1185">Reference proteome</keyword>
<keyword evidence="4 10" id="KW-0963">Cytoplasm</keyword>
<protein>
    <recommendedName>
        <fullName evidence="9 10">Signal recognition particle subunit SRP68</fullName>
        <shortName evidence="10">SRP68</shortName>
    </recommendedName>
</protein>
<dbReference type="EMBL" id="ML220114">
    <property type="protein sequence ID" value="TGZ82847.1"/>
    <property type="molecule type" value="Genomic_DNA"/>
</dbReference>
<dbReference type="PIRSF" id="PIRSF038995">
    <property type="entry name" value="SRP68"/>
    <property type="match status" value="1"/>
</dbReference>
<evidence type="ECO:0000256" key="7">
    <source>
        <dbReference type="ARBA" id="ARBA00023242"/>
    </source>
</evidence>
<evidence type="ECO:0000256" key="9">
    <source>
        <dbReference type="ARBA" id="ARBA00029498"/>
    </source>
</evidence>
<keyword evidence="8 10" id="KW-0687">Ribonucleoprotein</keyword>
<evidence type="ECO:0000313" key="13">
    <source>
        <dbReference type="Proteomes" id="UP000298138"/>
    </source>
</evidence>
<evidence type="ECO:0000256" key="8">
    <source>
        <dbReference type="ARBA" id="ARBA00023274"/>
    </source>
</evidence>
<dbReference type="Pfam" id="PF16969">
    <property type="entry name" value="SRP68"/>
    <property type="match status" value="1"/>
</dbReference>
<keyword evidence="7" id="KW-0539">Nucleus</keyword>
<dbReference type="PANTHER" id="PTHR12860:SF0">
    <property type="entry name" value="SIGNAL RECOGNITION PARTICLE SUBUNIT SRP68"/>
    <property type="match status" value="1"/>
</dbReference>
<name>A0A4S2N1C8_9PEZI</name>
<dbReference type="CDD" id="cd15481">
    <property type="entry name" value="SRP68-RBD"/>
    <property type="match status" value="1"/>
</dbReference>
<comment type="function">
    <text evidence="10">Component of the signal recognition particle (SRP) complex, a ribonucleoprotein complex that mediates the cotranslational targeting of secretory and membrane proteins to the endoplasmic reticulum (ER). The SRP complex interacts with the signal sequence in nascent secretory and membrane proteins and directs them to the membrane of the ER.</text>
</comment>
<comment type="subcellular location">
    <subcellularLocation>
        <location evidence="1 10">Cytoplasm</location>
    </subcellularLocation>
    <subcellularLocation>
        <location evidence="2">Nucleus</location>
        <location evidence="2">Nucleolus</location>
    </subcellularLocation>
</comment>
<evidence type="ECO:0000256" key="6">
    <source>
        <dbReference type="ARBA" id="ARBA00023135"/>
    </source>
</evidence>
<evidence type="ECO:0000256" key="5">
    <source>
        <dbReference type="ARBA" id="ARBA00022884"/>
    </source>
</evidence>